<evidence type="ECO:0000256" key="1">
    <source>
        <dbReference type="SAM" id="MobiDB-lite"/>
    </source>
</evidence>
<organism evidence="2 3">
    <name type="scientific">Temnothorax longispinosus</name>
    <dbReference type="NCBI Taxonomy" id="300112"/>
    <lineage>
        <taxon>Eukaryota</taxon>
        <taxon>Metazoa</taxon>
        <taxon>Ecdysozoa</taxon>
        <taxon>Arthropoda</taxon>
        <taxon>Hexapoda</taxon>
        <taxon>Insecta</taxon>
        <taxon>Pterygota</taxon>
        <taxon>Neoptera</taxon>
        <taxon>Endopterygota</taxon>
        <taxon>Hymenoptera</taxon>
        <taxon>Apocrita</taxon>
        <taxon>Aculeata</taxon>
        <taxon>Formicoidea</taxon>
        <taxon>Formicidae</taxon>
        <taxon>Myrmicinae</taxon>
        <taxon>Temnothorax</taxon>
    </lineage>
</organism>
<accession>A0A4S2KF55</accession>
<evidence type="ECO:0000313" key="2">
    <source>
        <dbReference type="EMBL" id="TGZ47770.1"/>
    </source>
</evidence>
<feature type="region of interest" description="Disordered" evidence="1">
    <location>
        <begin position="170"/>
        <end position="195"/>
    </location>
</feature>
<name>A0A4S2KF55_9HYME</name>
<dbReference type="STRING" id="300112.A0A4S2KF55"/>
<reference evidence="2 3" key="1">
    <citation type="journal article" date="2019" name="Philos. Trans. R. Soc. Lond., B, Biol. Sci.">
        <title>Ant behaviour and brain gene expression of defending hosts depend on the ecological success of the intruding social parasite.</title>
        <authorList>
            <person name="Kaur R."/>
            <person name="Stoldt M."/>
            <person name="Jongepier E."/>
            <person name="Feldmeyer B."/>
            <person name="Menzel F."/>
            <person name="Bornberg-Bauer E."/>
            <person name="Foitzik S."/>
        </authorList>
    </citation>
    <scope>NUCLEOTIDE SEQUENCE [LARGE SCALE GENOMIC DNA]</scope>
    <source>
        <tissue evidence="2">Whole body</tissue>
    </source>
</reference>
<evidence type="ECO:0000313" key="3">
    <source>
        <dbReference type="Proteomes" id="UP000310200"/>
    </source>
</evidence>
<comment type="caution">
    <text evidence="2">The sequence shown here is derived from an EMBL/GenBank/DDBJ whole genome shotgun (WGS) entry which is preliminary data.</text>
</comment>
<gene>
    <name evidence="2" type="ORF">DBV15_11729</name>
</gene>
<dbReference type="Proteomes" id="UP000310200">
    <property type="component" value="Unassembled WGS sequence"/>
</dbReference>
<dbReference type="EMBL" id="QBLH01002696">
    <property type="protein sequence ID" value="TGZ47770.1"/>
    <property type="molecule type" value="Genomic_DNA"/>
</dbReference>
<feature type="compositionally biased region" description="Low complexity" evidence="1">
    <location>
        <begin position="173"/>
        <end position="187"/>
    </location>
</feature>
<dbReference type="AlphaFoldDB" id="A0A4S2KF55"/>
<protein>
    <recommendedName>
        <fullName evidence="4">Endonuclease/exonuclease/phosphatase domain-containing protein</fullName>
    </recommendedName>
</protein>
<evidence type="ECO:0008006" key="4">
    <source>
        <dbReference type="Google" id="ProtNLM"/>
    </source>
</evidence>
<proteinExistence type="predicted"/>
<keyword evidence="3" id="KW-1185">Reference proteome</keyword>
<sequence>MVTFSTAKAANSVIGHPLLKQRNLTADIPVEFAQCELEAEFESSAKILTLSRLNRKIKENDGTFKFVPFRTLMLKFEGQKLPKEGNPRCIRCAQTKHKADKVCPHQELPPICDNCGAEHLPTSLNCPALDKQKQIYNIAYSENIPLPQARARVEGGDLRRLISYRSLEDYPRLSSQSSPDSNSLPKSRWQGQSPNSYTNYNPYKYLTNTFDANCDNSYGGTYSEALRSHRGNTNFKDRQNIKVFTQRQNFQDGNPVLIDRDREQGSRERDHQYSQRQQALRDLHNSMLFAPNDFCVCSWLWYPVLELQGSGLLDPSVETIGLELEIANVRTVVLGVYRHFKPPVCQNTWRDLFSLAGFRDYFFLMGDINAPTEERPELIQQHSFKLINTDSPTYIPPPGVTPSLLDLVVTGRHSSGTWITRKCEISARFAYQTVATRFDSYVPRRFSTQNVSTPRRCLPTAGSSMDNVGPPPEYQVFHPSVFQLSLTIPDPRIIAYWNAALGNLLAPDGSRLPLTVPDPRLIAYWNAAGLRWIDAVGQGKWQMCIRDRSSPYRILERRWTSLDRCRRTSTRECRLLHTTVLNYALSPNNERILIACYPDRGIRATATSCRALSTIPPRDLYPYRRVVIHILVPFHSFCLFSSPVTAAVLNLRLITNRACGSQSTSYN</sequence>